<dbReference type="GO" id="GO:0005524">
    <property type="term" value="F:ATP binding"/>
    <property type="evidence" value="ECO:0007669"/>
    <property type="project" value="UniProtKB-KW"/>
</dbReference>
<dbReference type="InterPro" id="IPR027417">
    <property type="entry name" value="P-loop_NTPase"/>
</dbReference>
<feature type="region of interest" description="Disordered" evidence="1">
    <location>
        <begin position="1"/>
        <end position="70"/>
    </location>
</feature>
<feature type="compositionally biased region" description="Low complexity" evidence="1">
    <location>
        <begin position="947"/>
        <end position="995"/>
    </location>
</feature>
<reference evidence="2 3" key="1">
    <citation type="submission" date="2023-12" db="EMBL/GenBank/DDBJ databases">
        <title>Streptomyces sp. V4-01.</title>
        <authorList>
            <person name="Somphong A."/>
            <person name="Phongsopitanun W."/>
        </authorList>
    </citation>
    <scope>NUCLEOTIDE SEQUENCE [LARGE SCALE GENOMIC DNA]</scope>
    <source>
        <strain evidence="2 3">V4-01</strain>
    </source>
</reference>
<feature type="region of interest" description="Disordered" evidence="1">
    <location>
        <begin position="854"/>
        <end position="887"/>
    </location>
</feature>
<feature type="compositionally biased region" description="Polar residues" evidence="1">
    <location>
        <begin position="1065"/>
        <end position="1082"/>
    </location>
</feature>
<feature type="compositionally biased region" description="Low complexity" evidence="1">
    <location>
        <begin position="1006"/>
        <end position="1064"/>
    </location>
</feature>
<evidence type="ECO:0000313" key="2">
    <source>
        <dbReference type="EMBL" id="MEE4540688.1"/>
    </source>
</evidence>
<feature type="compositionally biased region" description="Pro residues" evidence="1">
    <location>
        <begin position="334"/>
        <end position="346"/>
    </location>
</feature>
<sequence>MDQHESPFAGGTPDESGSDDFRSDDFRTEDHRTDGFRAGQYGAAPSAAGREAEPYAPFDVGDDGVEPSHGVGSEIELAAGRTVAVFGERDRDRDAGRTGAAGNRDALEDSGSLTPFGVSTDDEGSAADSAAALGLAALGAGDGFTATPGVNEPLPVRTPMSGGFGTPAGRGQHPAGGGGFNAFGASASHGDGAQTAPGGGFDAFGAGTGAASERIPGAAAAPSFDGFAAGAGTGRSEPRALLPAPAADDSASSLFDSSKPVPRMTRPARDPLAPELGTPSGGNVRVPRIVAGGYLLTVNSVDGTEVVPCPPEERPTPVRRTPEERAAKMAAARPAPPPGPPAPEPPLLERDEERERLSRLLARGRSVRVTGASGAGRTALLDSVATACTDLAPEGVLRLSGYRRTASDVLQDLYALVYAGDGHRPGRDELAALLKDVGAVVVLDDLEFGGAALEEVLAAAPECAFLMSATPDVPAPAADSMVEEVFLSGLTRTACRDLLQLVAGRPLEEDERAWAADLWFESEGLPLRFVQAGVLLRQRDVLRLPPELPDWDDSVWENGSPTAGTDLALPDLSAFEKAADEPQAAPADPLATTEAPAVAAAGPLAARLPAGEVPLPSLAESAAPAELLASRLGESAREALAFAVALDGECPHPAHLPALVGDTHGDAALGELTSVGLAVPVASHFRLAAGVAQHLAAALTAEGELSEVQAHTAALHYAWWTGHPSVTPERAAAESEAIIAAMTACRDGGQPSAAVLLARTVAPAFAAALHWGAWERALRIGQEAARLSGEVAEEAYFHHELGVLALCTGGTDRARAELEASIALRGALADRQGTVVGRRTLALVVDQELAAGGGPSHAGAFELPPGESGAGPVVIGKPSGEPSGPSVRRLAVVGSRRNLIAAGTGVLLAAVVGTFVTLGATSGGDDAPNQVKPIESVEQGAPDTTQAPPADGTTASPPSTSPSTSTAASGPTGAASSAATTGAPASHPVGGVTSPPVAPTTPPPAGSTHTPTSRPTRPHPSGSATTTHSQSPTPSQSTPTPTDTATSPTGSPTTPATQPQSSTPMSGSPVSLPDSPSASPTG</sequence>
<accession>A0ABU7P4U1</accession>
<feature type="compositionally biased region" description="Gly residues" evidence="1">
    <location>
        <begin position="167"/>
        <end position="181"/>
    </location>
</feature>
<comment type="caution">
    <text evidence="2">The sequence shown here is derived from an EMBL/GenBank/DDBJ whole genome shotgun (WGS) entry which is preliminary data.</text>
</comment>
<feature type="compositionally biased region" description="Basic and acidic residues" evidence="1">
    <location>
        <begin position="311"/>
        <end position="327"/>
    </location>
</feature>
<keyword evidence="3" id="KW-1185">Reference proteome</keyword>
<organism evidence="2 3">
    <name type="scientific">Actinacidiphila polyblastidii</name>
    <dbReference type="NCBI Taxonomy" id="3110430"/>
    <lineage>
        <taxon>Bacteria</taxon>
        <taxon>Bacillati</taxon>
        <taxon>Actinomycetota</taxon>
        <taxon>Actinomycetes</taxon>
        <taxon>Kitasatosporales</taxon>
        <taxon>Streptomycetaceae</taxon>
        <taxon>Actinacidiphila</taxon>
    </lineage>
</organism>
<name>A0ABU7P4U1_9ACTN</name>
<feature type="region of interest" description="Disordered" evidence="1">
    <location>
        <begin position="306"/>
        <end position="349"/>
    </location>
</feature>
<feature type="region of interest" description="Disordered" evidence="1">
    <location>
        <begin position="937"/>
        <end position="1082"/>
    </location>
</feature>
<keyword evidence="2" id="KW-0067">ATP-binding</keyword>
<dbReference type="EMBL" id="JAZEWV010000001">
    <property type="protein sequence ID" value="MEE4540688.1"/>
    <property type="molecule type" value="Genomic_DNA"/>
</dbReference>
<feature type="compositionally biased region" description="Basic and acidic residues" evidence="1">
    <location>
        <begin position="19"/>
        <end position="35"/>
    </location>
</feature>
<evidence type="ECO:0000256" key="1">
    <source>
        <dbReference type="SAM" id="MobiDB-lite"/>
    </source>
</evidence>
<feature type="region of interest" description="Disordered" evidence="1">
    <location>
        <begin position="230"/>
        <end position="284"/>
    </location>
</feature>
<dbReference type="SUPFAM" id="SSF52540">
    <property type="entry name" value="P-loop containing nucleoside triphosphate hydrolases"/>
    <property type="match status" value="1"/>
</dbReference>
<feature type="compositionally biased region" description="Low complexity" evidence="1">
    <location>
        <begin position="239"/>
        <end position="258"/>
    </location>
</feature>
<gene>
    <name evidence="2" type="ORF">V2S66_01745</name>
</gene>
<feature type="compositionally biased region" description="Pro residues" evidence="1">
    <location>
        <begin position="996"/>
        <end position="1005"/>
    </location>
</feature>
<dbReference type="Proteomes" id="UP001344658">
    <property type="component" value="Unassembled WGS sequence"/>
</dbReference>
<protein>
    <submittedName>
        <fullName evidence="2">ATP-binding protein</fullName>
    </submittedName>
</protein>
<feature type="region of interest" description="Disordered" evidence="1">
    <location>
        <begin position="167"/>
        <end position="200"/>
    </location>
</feature>
<dbReference type="RefSeq" id="WP_330792570.1">
    <property type="nucleotide sequence ID" value="NZ_JAZEWV010000001.1"/>
</dbReference>
<feature type="region of interest" description="Disordered" evidence="1">
    <location>
        <begin position="88"/>
        <end position="122"/>
    </location>
</feature>
<evidence type="ECO:0000313" key="3">
    <source>
        <dbReference type="Proteomes" id="UP001344658"/>
    </source>
</evidence>
<keyword evidence="2" id="KW-0547">Nucleotide-binding</keyword>
<proteinExistence type="predicted"/>